<organism evidence="2 3">
    <name type="scientific">Streptosporangium sandarakinum</name>
    <dbReference type="NCBI Taxonomy" id="1260955"/>
    <lineage>
        <taxon>Bacteria</taxon>
        <taxon>Bacillati</taxon>
        <taxon>Actinomycetota</taxon>
        <taxon>Actinomycetes</taxon>
        <taxon>Streptosporangiales</taxon>
        <taxon>Streptosporangiaceae</taxon>
        <taxon>Streptosporangium</taxon>
    </lineage>
</organism>
<evidence type="ECO:0000313" key="2">
    <source>
        <dbReference type="EMBL" id="NYF40924.1"/>
    </source>
</evidence>
<sequence length="107" mass="11884">MALRRWLVRGFWWLDAVLGGDAEPGRSQIFAARHPVKTGVRVGAAMGALFAVLGVLSPGAWSWGEVGIPCAVIVFFGVFMTGVGFWERRRQRHYGFYEEARRTELGG</sequence>
<keyword evidence="1" id="KW-1133">Transmembrane helix</keyword>
<keyword evidence="1" id="KW-0812">Transmembrane</keyword>
<dbReference type="RefSeq" id="WP_179821236.1">
    <property type="nucleotide sequence ID" value="NZ_JACCCO010000001.1"/>
</dbReference>
<feature type="transmembrane region" description="Helical" evidence="1">
    <location>
        <begin position="42"/>
        <end position="60"/>
    </location>
</feature>
<gene>
    <name evidence="2" type="ORF">HDA43_003083</name>
</gene>
<dbReference type="EMBL" id="JACCCO010000001">
    <property type="protein sequence ID" value="NYF40924.1"/>
    <property type="molecule type" value="Genomic_DNA"/>
</dbReference>
<protein>
    <submittedName>
        <fullName evidence="2">Uncharacterized protein</fullName>
    </submittedName>
</protein>
<dbReference type="AlphaFoldDB" id="A0A852V0X7"/>
<keyword evidence="1" id="KW-0472">Membrane</keyword>
<evidence type="ECO:0000313" key="3">
    <source>
        <dbReference type="Proteomes" id="UP000576393"/>
    </source>
</evidence>
<accession>A0A852V0X7</accession>
<evidence type="ECO:0000256" key="1">
    <source>
        <dbReference type="SAM" id="Phobius"/>
    </source>
</evidence>
<comment type="caution">
    <text evidence="2">The sequence shown here is derived from an EMBL/GenBank/DDBJ whole genome shotgun (WGS) entry which is preliminary data.</text>
</comment>
<reference evidence="2 3" key="1">
    <citation type="submission" date="2020-07" db="EMBL/GenBank/DDBJ databases">
        <title>Sequencing the genomes of 1000 actinobacteria strains.</title>
        <authorList>
            <person name="Klenk H.-P."/>
        </authorList>
    </citation>
    <scope>NUCLEOTIDE SEQUENCE [LARGE SCALE GENOMIC DNA]</scope>
    <source>
        <strain evidence="2 3">DSM 45763</strain>
    </source>
</reference>
<feature type="transmembrane region" description="Helical" evidence="1">
    <location>
        <begin position="66"/>
        <end position="86"/>
    </location>
</feature>
<proteinExistence type="predicted"/>
<name>A0A852V0X7_9ACTN</name>
<keyword evidence="3" id="KW-1185">Reference proteome</keyword>
<dbReference type="Proteomes" id="UP000576393">
    <property type="component" value="Unassembled WGS sequence"/>
</dbReference>